<feature type="compositionally biased region" description="Acidic residues" evidence="1">
    <location>
        <begin position="219"/>
        <end position="230"/>
    </location>
</feature>
<dbReference type="EMBL" id="JAULSY010000082">
    <property type="protein sequence ID" value="KAK0666829.1"/>
    <property type="molecule type" value="Genomic_DNA"/>
</dbReference>
<evidence type="ECO:0000256" key="1">
    <source>
        <dbReference type="SAM" id="MobiDB-lite"/>
    </source>
</evidence>
<sequence>MVRLLRSLLPNRGLHWPKNNVVLGKTRRDRAVVEVLGRVMPVDKQHVRQFLLKMVQYAADIGGSMIENHNEYGDPSLDHEIDPYWLFREMHMHFTHEMGVDNEMGFSLFVALFMRMMDAREAYRNWWDINQVSYTRMDDELTDGLDHLYFNVRFIVHNELEMNCWLQDEFEREEAEEEEAAALDSVADGLQAMEVGPVAPPRVDLEGVRQALEDMDLDETMEDAEVEGEVELPVAGMEGDRMELDE</sequence>
<dbReference type="Proteomes" id="UP001174997">
    <property type="component" value="Unassembled WGS sequence"/>
</dbReference>
<keyword evidence="3" id="KW-1185">Reference proteome</keyword>
<organism evidence="2 3">
    <name type="scientific">Cercophora samala</name>
    <dbReference type="NCBI Taxonomy" id="330535"/>
    <lineage>
        <taxon>Eukaryota</taxon>
        <taxon>Fungi</taxon>
        <taxon>Dikarya</taxon>
        <taxon>Ascomycota</taxon>
        <taxon>Pezizomycotina</taxon>
        <taxon>Sordariomycetes</taxon>
        <taxon>Sordariomycetidae</taxon>
        <taxon>Sordariales</taxon>
        <taxon>Lasiosphaeriaceae</taxon>
        <taxon>Cercophora</taxon>
    </lineage>
</organism>
<proteinExistence type="predicted"/>
<feature type="region of interest" description="Disordered" evidence="1">
    <location>
        <begin position="219"/>
        <end position="246"/>
    </location>
</feature>
<comment type="caution">
    <text evidence="2">The sequence shown here is derived from an EMBL/GenBank/DDBJ whole genome shotgun (WGS) entry which is preliminary data.</text>
</comment>
<gene>
    <name evidence="2" type="ORF">QBC41DRAFT_229794</name>
</gene>
<evidence type="ECO:0000313" key="2">
    <source>
        <dbReference type="EMBL" id="KAK0666829.1"/>
    </source>
</evidence>
<protein>
    <submittedName>
        <fullName evidence="2">Uncharacterized protein</fullName>
    </submittedName>
</protein>
<dbReference type="AlphaFoldDB" id="A0AA39Z9N3"/>
<reference evidence="2" key="1">
    <citation type="submission" date="2023-06" db="EMBL/GenBank/DDBJ databases">
        <title>Genome-scale phylogeny and comparative genomics of the fungal order Sordariales.</title>
        <authorList>
            <consortium name="Lawrence Berkeley National Laboratory"/>
            <person name="Hensen N."/>
            <person name="Bonometti L."/>
            <person name="Westerberg I."/>
            <person name="Brannstrom I.O."/>
            <person name="Guillou S."/>
            <person name="Cros-Aarteil S."/>
            <person name="Calhoun S."/>
            <person name="Haridas S."/>
            <person name="Kuo A."/>
            <person name="Mondo S."/>
            <person name="Pangilinan J."/>
            <person name="Riley R."/>
            <person name="Labutti K."/>
            <person name="Andreopoulos B."/>
            <person name="Lipzen A."/>
            <person name="Chen C."/>
            <person name="Yanf M."/>
            <person name="Daum C."/>
            <person name="Ng V."/>
            <person name="Clum A."/>
            <person name="Steindorff A."/>
            <person name="Ohm R."/>
            <person name="Martin F."/>
            <person name="Silar P."/>
            <person name="Natvig D."/>
            <person name="Lalanne C."/>
            <person name="Gautier V."/>
            <person name="Ament-Velasquez S.L."/>
            <person name="Kruys A."/>
            <person name="Hutchinson M.I."/>
            <person name="Powell A.J."/>
            <person name="Barry K."/>
            <person name="Miller A.N."/>
            <person name="Grigoriev I.V."/>
            <person name="Debuchy R."/>
            <person name="Gladieux P."/>
            <person name="Thoren M.H."/>
            <person name="Johannesson H."/>
        </authorList>
    </citation>
    <scope>NUCLEOTIDE SEQUENCE</scope>
    <source>
        <strain evidence="2">CBS 307.81</strain>
    </source>
</reference>
<name>A0AA39Z9N3_9PEZI</name>
<accession>A0AA39Z9N3</accession>
<evidence type="ECO:0000313" key="3">
    <source>
        <dbReference type="Proteomes" id="UP001174997"/>
    </source>
</evidence>